<dbReference type="PANTHER" id="PTHR47055">
    <property type="entry name" value="DDE_TNP_1_7 DOMAIN-CONTAINING PROTEIN"/>
    <property type="match status" value="1"/>
</dbReference>
<name>A0ABD2PD96_9CUCU</name>
<protein>
    <submittedName>
        <fullName evidence="1">Uncharacterized protein</fullName>
    </submittedName>
</protein>
<evidence type="ECO:0000313" key="2">
    <source>
        <dbReference type="Proteomes" id="UP001516400"/>
    </source>
</evidence>
<proteinExistence type="predicted"/>
<organism evidence="1 2">
    <name type="scientific">Cryptolaemus montrouzieri</name>
    <dbReference type="NCBI Taxonomy" id="559131"/>
    <lineage>
        <taxon>Eukaryota</taxon>
        <taxon>Metazoa</taxon>
        <taxon>Ecdysozoa</taxon>
        <taxon>Arthropoda</taxon>
        <taxon>Hexapoda</taxon>
        <taxon>Insecta</taxon>
        <taxon>Pterygota</taxon>
        <taxon>Neoptera</taxon>
        <taxon>Endopterygota</taxon>
        <taxon>Coleoptera</taxon>
        <taxon>Polyphaga</taxon>
        <taxon>Cucujiformia</taxon>
        <taxon>Coccinelloidea</taxon>
        <taxon>Coccinellidae</taxon>
        <taxon>Scymninae</taxon>
        <taxon>Scymnini</taxon>
        <taxon>Cryptolaemus</taxon>
    </lineage>
</organism>
<accession>A0ABD2PD96</accession>
<reference evidence="1 2" key="1">
    <citation type="journal article" date="2021" name="BMC Biol.">
        <title>Horizontally acquired antibacterial genes associated with adaptive radiation of ladybird beetles.</title>
        <authorList>
            <person name="Li H.S."/>
            <person name="Tang X.F."/>
            <person name="Huang Y.H."/>
            <person name="Xu Z.Y."/>
            <person name="Chen M.L."/>
            <person name="Du X.Y."/>
            <person name="Qiu B.Y."/>
            <person name="Chen P.T."/>
            <person name="Zhang W."/>
            <person name="Slipinski A."/>
            <person name="Escalona H.E."/>
            <person name="Waterhouse R.M."/>
            <person name="Zwick A."/>
            <person name="Pang H."/>
        </authorList>
    </citation>
    <scope>NUCLEOTIDE SEQUENCE [LARGE SCALE GENOMIC DNA]</scope>
    <source>
        <strain evidence="1">SYSU2018</strain>
    </source>
</reference>
<comment type="caution">
    <text evidence="1">The sequence shown here is derived from an EMBL/GenBank/DDBJ whole genome shotgun (WGS) entry which is preliminary data.</text>
</comment>
<gene>
    <name evidence="1" type="ORF">HHI36_003381</name>
</gene>
<keyword evidence="2" id="KW-1185">Reference proteome</keyword>
<dbReference type="AlphaFoldDB" id="A0ABD2PD96"/>
<dbReference type="InterPro" id="IPR052638">
    <property type="entry name" value="PiggyBac_TE-derived"/>
</dbReference>
<dbReference type="PANTHER" id="PTHR47055:SF3">
    <property type="entry name" value="PHORBOL-ESTER_DAG-TYPE DOMAIN-CONTAINING PROTEIN"/>
    <property type="match status" value="1"/>
</dbReference>
<dbReference type="Proteomes" id="UP001516400">
    <property type="component" value="Unassembled WGS sequence"/>
</dbReference>
<dbReference type="EMBL" id="JABFTP020000185">
    <property type="protein sequence ID" value="KAL3288937.1"/>
    <property type="molecule type" value="Genomic_DNA"/>
</dbReference>
<sequence length="117" mass="13143">MTDIHIDNPYSADETMVAYKGTRAENLRQYVKNKPNKWDYKFFVSAGNCGYVGDFIPYQGTTTFEELGGTINELTETESDLGFGASFVVALAKSLSEPKNTSLFLLTFWNFAQQQNS</sequence>
<evidence type="ECO:0000313" key="1">
    <source>
        <dbReference type="EMBL" id="KAL3288937.1"/>
    </source>
</evidence>